<dbReference type="Proteomes" id="UP000619265">
    <property type="component" value="Unassembled WGS sequence"/>
</dbReference>
<feature type="compositionally biased region" description="Polar residues" evidence="1">
    <location>
        <begin position="156"/>
        <end position="170"/>
    </location>
</feature>
<gene>
    <name evidence="2" type="ORF">F2P56_000922</name>
</gene>
<organism evidence="2 3">
    <name type="scientific">Juglans regia</name>
    <name type="common">English walnut</name>
    <dbReference type="NCBI Taxonomy" id="51240"/>
    <lineage>
        <taxon>Eukaryota</taxon>
        <taxon>Viridiplantae</taxon>
        <taxon>Streptophyta</taxon>
        <taxon>Embryophyta</taxon>
        <taxon>Tracheophyta</taxon>
        <taxon>Spermatophyta</taxon>
        <taxon>Magnoliopsida</taxon>
        <taxon>eudicotyledons</taxon>
        <taxon>Gunneridae</taxon>
        <taxon>Pentapetalae</taxon>
        <taxon>rosids</taxon>
        <taxon>fabids</taxon>
        <taxon>Fagales</taxon>
        <taxon>Juglandaceae</taxon>
        <taxon>Juglans</taxon>
    </lineage>
</organism>
<reference evidence="2" key="2">
    <citation type="submission" date="2020-03" db="EMBL/GenBank/DDBJ databases">
        <title>Walnut 2.0.</title>
        <authorList>
            <person name="Marrano A."/>
            <person name="Britton M."/>
            <person name="Zimin A.V."/>
            <person name="Zaini P.A."/>
            <person name="Workman R."/>
            <person name="Puiu D."/>
            <person name="Bianco L."/>
            <person name="Allen B.J."/>
            <person name="Troggio M."/>
            <person name="Leslie C.A."/>
            <person name="Timp W."/>
            <person name="Dendekar A."/>
            <person name="Salzberg S.L."/>
            <person name="Neale D.B."/>
        </authorList>
    </citation>
    <scope>NUCLEOTIDE SEQUENCE</scope>
    <source>
        <tissue evidence="2">Leaves</tissue>
    </source>
</reference>
<proteinExistence type="predicted"/>
<dbReference type="EMBL" id="LIHL02000001">
    <property type="protein sequence ID" value="KAF5480156.1"/>
    <property type="molecule type" value="Genomic_DNA"/>
</dbReference>
<evidence type="ECO:0000256" key="1">
    <source>
        <dbReference type="SAM" id="MobiDB-lite"/>
    </source>
</evidence>
<evidence type="ECO:0000313" key="3">
    <source>
        <dbReference type="Proteomes" id="UP000619265"/>
    </source>
</evidence>
<name>A0A834DA29_JUGRE</name>
<sequence>MVVIDPRYLLSKQTNDLANLEWQFVEDSFPEFCTPYPTGSLTEKLKNEGPEPKPKLVKQCFKTPVPTKARSKRMRTGGRVWSLIESSSSSTSSTSSSSPSSTWLIYPTAAQKVGLIETPQWRTYRKPPFFYLKKIQLKKKEEEEKRNPPSGFRPNPQHSRTGRFNSDWSC</sequence>
<feature type="region of interest" description="Disordered" evidence="1">
    <location>
        <begin position="139"/>
        <end position="170"/>
    </location>
</feature>
<feature type="region of interest" description="Disordered" evidence="1">
    <location>
        <begin position="66"/>
        <end position="102"/>
    </location>
</feature>
<protein>
    <submittedName>
        <fullName evidence="2">Uncharacterized protein</fullName>
    </submittedName>
</protein>
<evidence type="ECO:0000313" key="2">
    <source>
        <dbReference type="EMBL" id="KAF5480156.1"/>
    </source>
</evidence>
<dbReference type="Gramene" id="Jr01_09930_p1">
    <property type="protein sequence ID" value="cds.Jr01_09930_p1"/>
    <property type="gene ID" value="Jr01_09930"/>
</dbReference>
<accession>A0A834DA29</accession>
<comment type="caution">
    <text evidence="2">The sequence shown here is derived from an EMBL/GenBank/DDBJ whole genome shotgun (WGS) entry which is preliminary data.</text>
</comment>
<reference evidence="2" key="1">
    <citation type="submission" date="2015-10" db="EMBL/GenBank/DDBJ databases">
        <authorList>
            <person name="Martinez-Garcia P.J."/>
            <person name="Crepeau M.W."/>
            <person name="Puiu D."/>
            <person name="Gonzalez-Ibeas D."/>
            <person name="Whalen J."/>
            <person name="Stevens K."/>
            <person name="Paul R."/>
            <person name="Butterfield T."/>
            <person name="Britton M."/>
            <person name="Reagan R."/>
            <person name="Chakraborty S."/>
            <person name="Walawage S.L."/>
            <person name="Vasquez-Gross H.A."/>
            <person name="Cardeno C."/>
            <person name="Famula R."/>
            <person name="Pratt K."/>
            <person name="Kuruganti S."/>
            <person name="Aradhya M.K."/>
            <person name="Leslie C.A."/>
            <person name="Dandekar A.M."/>
            <person name="Salzberg S.L."/>
            <person name="Wegrzyn J.L."/>
            <person name="Langley C.H."/>
            <person name="Neale D.B."/>
        </authorList>
    </citation>
    <scope>NUCLEOTIDE SEQUENCE</scope>
    <source>
        <tissue evidence="2">Leaves</tissue>
    </source>
</reference>
<dbReference type="AlphaFoldDB" id="A0A834DA29"/>
<feature type="compositionally biased region" description="Low complexity" evidence="1">
    <location>
        <begin position="86"/>
        <end position="102"/>
    </location>
</feature>